<dbReference type="PANTHER" id="PTHR35007:SF4">
    <property type="entry name" value="CONSERVED TRANSMEMBRANE PROTEIN-RELATED"/>
    <property type="match status" value="1"/>
</dbReference>
<dbReference type="GO" id="GO:0005886">
    <property type="term" value="C:plasma membrane"/>
    <property type="evidence" value="ECO:0007669"/>
    <property type="project" value="UniProtKB-SubCell"/>
</dbReference>
<dbReference type="KEGG" id="sbat:G4Z16_13980"/>
<dbReference type="PANTHER" id="PTHR35007">
    <property type="entry name" value="INTEGRAL MEMBRANE PROTEIN-RELATED"/>
    <property type="match status" value="1"/>
</dbReference>
<evidence type="ECO:0000256" key="5">
    <source>
        <dbReference type="ARBA" id="ARBA00023136"/>
    </source>
</evidence>
<keyword evidence="9" id="KW-1185">Reference proteome</keyword>
<comment type="subcellular location">
    <subcellularLocation>
        <location evidence="1">Cell membrane</location>
        <topology evidence="1">Multi-pass membrane protein</topology>
    </subcellularLocation>
</comment>
<dbReference type="InterPro" id="IPR018076">
    <property type="entry name" value="T2SS_GspF_dom"/>
</dbReference>
<keyword evidence="4 6" id="KW-1133">Transmembrane helix</keyword>
<gene>
    <name evidence="8" type="ORF">G4Z16_13980</name>
</gene>
<keyword evidence="3 6" id="KW-0812">Transmembrane</keyword>
<evidence type="ECO:0000256" key="4">
    <source>
        <dbReference type="ARBA" id="ARBA00022989"/>
    </source>
</evidence>
<dbReference type="Pfam" id="PF00482">
    <property type="entry name" value="T2SSF"/>
    <property type="match status" value="1"/>
</dbReference>
<feature type="transmembrane region" description="Helical" evidence="6">
    <location>
        <begin position="39"/>
        <end position="56"/>
    </location>
</feature>
<evidence type="ECO:0000313" key="8">
    <source>
        <dbReference type="EMBL" id="QPP07311.1"/>
    </source>
</evidence>
<feature type="transmembrane region" description="Helical" evidence="6">
    <location>
        <begin position="298"/>
        <end position="321"/>
    </location>
</feature>
<evidence type="ECO:0000313" key="9">
    <source>
        <dbReference type="Proteomes" id="UP000595046"/>
    </source>
</evidence>
<reference evidence="9" key="1">
    <citation type="submission" date="2020-02" db="EMBL/GenBank/DDBJ databases">
        <title>Streptomyces sp. ASO4wet.</title>
        <authorList>
            <person name="Risdian C."/>
            <person name="Landwehr W."/>
            <person name="Schupp P."/>
            <person name="Wink J."/>
        </authorList>
    </citation>
    <scope>NUCLEOTIDE SEQUENCE [LARGE SCALE GENOMIC DNA]</scope>
    <source>
        <strain evidence="9">ASO4wet</strain>
    </source>
</reference>
<evidence type="ECO:0000256" key="1">
    <source>
        <dbReference type="ARBA" id="ARBA00004651"/>
    </source>
</evidence>
<dbReference type="EMBL" id="CP048882">
    <property type="protein sequence ID" value="QPP07311.1"/>
    <property type="molecule type" value="Genomic_DNA"/>
</dbReference>
<evidence type="ECO:0000256" key="6">
    <source>
        <dbReference type="SAM" id="Phobius"/>
    </source>
</evidence>
<evidence type="ECO:0000259" key="7">
    <source>
        <dbReference type="Pfam" id="PF00482"/>
    </source>
</evidence>
<accession>A0A7T1T6I0</accession>
<feature type="domain" description="Type II secretion system protein GspF" evidence="7">
    <location>
        <begin position="158"/>
        <end position="281"/>
    </location>
</feature>
<dbReference type="Proteomes" id="UP000595046">
    <property type="component" value="Chromosome"/>
</dbReference>
<evidence type="ECO:0000256" key="2">
    <source>
        <dbReference type="ARBA" id="ARBA00022475"/>
    </source>
</evidence>
<proteinExistence type="predicted"/>
<protein>
    <recommendedName>
        <fullName evidence="7">Type II secretion system protein GspF domain-containing protein</fullName>
    </recommendedName>
</protein>
<feature type="transmembrane region" description="Helical" evidence="6">
    <location>
        <begin position="268"/>
        <end position="286"/>
    </location>
</feature>
<keyword evidence="5 6" id="KW-0472">Membrane</keyword>
<name>A0A7T1T6I0_9ACTN</name>
<evidence type="ECO:0000256" key="3">
    <source>
        <dbReference type="ARBA" id="ARBA00022692"/>
    </source>
</evidence>
<dbReference type="AlphaFoldDB" id="A0A7T1T6I0"/>
<organism evidence="8 9">
    <name type="scientific">Streptomyces bathyalis</name>
    <dbReference type="NCBI Taxonomy" id="2710756"/>
    <lineage>
        <taxon>Bacteria</taxon>
        <taxon>Bacillati</taxon>
        <taxon>Actinomycetota</taxon>
        <taxon>Actinomycetes</taxon>
        <taxon>Kitasatosporales</taxon>
        <taxon>Streptomycetaceae</taxon>
        <taxon>Streptomyces</taxon>
    </lineage>
</organism>
<sequence>MARASTPLPRLPRGFRYRTRGGTEVTGAVVHGATVVETAPVYAAMVCAGAAAWLMAGRDDGIRRARLMLAGAGRAAEPRPGRPLRLGEFAAFLRGRLGTPSGKAWWCVLGGAVLGLLGESWLPLVAGTVAVPVVRRLLRKRERGRAGERRAAAVMELCAAVSGELRAGRQPDRALLSAGGIALRELGDGGAAVLAAARFGGDVPGSLREAARSPGAEGLRGVAACWQVAVEGGAGLATGLDKVAEALRAERDQREELQALLAGPRSTAVVLALLPVFGLLLGTAMGADPARVLLHSTAGLICLVVGGLLEWAGIAWVAGLVRTAERPGETRGEKPS</sequence>
<keyword evidence="2" id="KW-1003">Cell membrane</keyword>